<evidence type="ECO:0000256" key="3">
    <source>
        <dbReference type="ARBA" id="ARBA00023136"/>
    </source>
</evidence>
<keyword evidence="5" id="KW-0325">Glycoprotein</keyword>
<evidence type="ECO:0000256" key="1">
    <source>
        <dbReference type="ARBA" id="ARBA00004370"/>
    </source>
</evidence>
<dbReference type="GO" id="GO:0050863">
    <property type="term" value="P:regulation of T cell activation"/>
    <property type="evidence" value="ECO:0007669"/>
    <property type="project" value="UniProtKB-ARBA"/>
</dbReference>
<dbReference type="GO" id="GO:0001817">
    <property type="term" value="P:regulation of cytokine production"/>
    <property type="evidence" value="ECO:0007669"/>
    <property type="project" value="TreeGrafter"/>
</dbReference>
<dbReference type="GO" id="GO:0050852">
    <property type="term" value="P:T cell receptor signaling pathway"/>
    <property type="evidence" value="ECO:0007669"/>
    <property type="project" value="TreeGrafter"/>
</dbReference>
<dbReference type="Ensembl" id="ENSCLMT00005017628.1">
    <property type="protein sequence ID" value="ENSCLMP00005016634.1"/>
    <property type="gene ID" value="ENSCLMG00005008579.1"/>
</dbReference>
<evidence type="ECO:0000313" key="10">
    <source>
        <dbReference type="Proteomes" id="UP000694565"/>
    </source>
</evidence>
<keyword evidence="4" id="KW-1015">Disulfide bond</keyword>
<dbReference type="Pfam" id="PF07686">
    <property type="entry name" value="V-set"/>
    <property type="match status" value="1"/>
</dbReference>
<evidence type="ECO:0000256" key="6">
    <source>
        <dbReference type="ARBA" id="ARBA00023319"/>
    </source>
</evidence>
<keyword evidence="7" id="KW-1133">Transmembrane helix</keyword>
<evidence type="ECO:0000256" key="2">
    <source>
        <dbReference type="ARBA" id="ARBA00022729"/>
    </source>
</evidence>
<name>A0A8C2XCQ9_CYCLU</name>
<comment type="subcellular location">
    <subcellularLocation>
        <location evidence="1">Membrane</location>
    </subcellularLocation>
</comment>
<sequence length="187" mass="21061">SSTCEDLNTFWGFWDCWVAPGDDVILPCHLEPKYNVEGLTVEWSKPDLQPDPADRLSRVEYVHFYRDGREVLDLKIRSYLRRTELFTDDLKDGNISLRIKNVTLADQGSYRCFIPKLRGPVTASTIQLVVGESDCSSCLSVPSSGGRLYLSALAGGLFLFLFLFVVVGVCLHKRNPGKQNTFFNKSC</sequence>
<dbReference type="InterPro" id="IPR007110">
    <property type="entry name" value="Ig-like_dom"/>
</dbReference>
<evidence type="ECO:0000259" key="8">
    <source>
        <dbReference type="PROSITE" id="PS50835"/>
    </source>
</evidence>
<feature type="domain" description="Ig-like" evidence="8">
    <location>
        <begin position="18"/>
        <end position="122"/>
    </location>
</feature>
<reference evidence="9" key="2">
    <citation type="submission" date="2025-09" db="UniProtKB">
        <authorList>
            <consortium name="Ensembl"/>
        </authorList>
    </citation>
    <scope>IDENTIFICATION</scope>
</reference>
<dbReference type="InterPro" id="IPR036179">
    <property type="entry name" value="Ig-like_dom_sf"/>
</dbReference>
<dbReference type="SUPFAM" id="SSF48726">
    <property type="entry name" value="Immunoglobulin"/>
    <property type="match status" value="1"/>
</dbReference>
<organism evidence="9 10">
    <name type="scientific">Cyclopterus lumpus</name>
    <name type="common">Lumpsucker</name>
    <dbReference type="NCBI Taxonomy" id="8103"/>
    <lineage>
        <taxon>Eukaryota</taxon>
        <taxon>Metazoa</taxon>
        <taxon>Chordata</taxon>
        <taxon>Craniata</taxon>
        <taxon>Vertebrata</taxon>
        <taxon>Euteleostomi</taxon>
        <taxon>Actinopterygii</taxon>
        <taxon>Neopterygii</taxon>
        <taxon>Teleostei</taxon>
        <taxon>Neoteleostei</taxon>
        <taxon>Acanthomorphata</taxon>
        <taxon>Eupercaria</taxon>
        <taxon>Perciformes</taxon>
        <taxon>Cottioidei</taxon>
        <taxon>Cottales</taxon>
        <taxon>Cyclopteridae</taxon>
        <taxon>Cyclopterus</taxon>
    </lineage>
</organism>
<keyword evidence="2" id="KW-0732">Signal</keyword>
<dbReference type="GeneTree" id="ENSGT01050000244843"/>
<reference evidence="9" key="1">
    <citation type="submission" date="2025-08" db="UniProtKB">
        <authorList>
            <consortium name="Ensembl"/>
        </authorList>
    </citation>
    <scope>IDENTIFICATION</scope>
</reference>
<accession>A0A8C2XCQ9</accession>
<dbReference type="GO" id="GO:0009897">
    <property type="term" value="C:external side of plasma membrane"/>
    <property type="evidence" value="ECO:0007669"/>
    <property type="project" value="TreeGrafter"/>
</dbReference>
<dbReference type="InterPro" id="IPR003599">
    <property type="entry name" value="Ig_sub"/>
</dbReference>
<dbReference type="AlphaFoldDB" id="A0A8C2XCQ9"/>
<evidence type="ECO:0000256" key="7">
    <source>
        <dbReference type="SAM" id="Phobius"/>
    </source>
</evidence>
<keyword evidence="7" id="KW-0812">Transmembrane</keyword>
<dbReference type="InterPro" id="IPR050504">
    <property type="entry name" value="IgSF_BTN/MOG"/>
</dbReference>
<evidence type="ECO:0000313" key="9">
    <source>
        <dbReference type="Ensembl" id="ENSCLMP00005016634.1"/>
    </source>
</evidence>
<protein>
    <recommendedName>
        <fullName evidence="8">Ig-like domain-containing protein</fullName>
    </recommendedName>
</protein>
<dbReference type="PANTHER" id="PTHR24100">
    <property type="entry name" value="BUTYROPHILIN"/>
    <property type="match status" value="1"/>
</dbReference>
<evidence type="ECO:0000256" key="5">
    <source>
        <dbReference type="ARBA" id="ARBA00023180"/>
    </source>
</evidence>
<dbReference type="FunFam" id="2.60.40.10:FF:000142">
    <property type="entry name" value="V-set domain-containing T-cell activation inhibitor 1"/>
    <property type="match status" value="1"/>
</dbReference>
<keyword evidence="10" id="KW-1185">Reference proteome</keyword>
<dbReference type="InterPro" id="IPR013106">
    <property type="entry name" value="Ig_V-set"/>
</dbReference>
<dbReference type="SMART" id="SM00409">
    <property type="entry name" value="IG"/>
    <property type="match status" value="1"/>
</dbReference>
<keyword evidence="3 7" id="KW-0472">Membrane</keyword>
<dbReference type="Gene3D" id="2.60.40.10">
    <property type="entry name" value="Immunoglobulins"/>
    <property type="match status" value="1"/>
</dbReference>
<dbReference type="PANTHER" id="PTHR24100:SF151">
    <property type="entry name" value="ICOS LIGAND"/>
    <property type="match status" value="1"/>
</dbReference>
<feature type="transmembrane region" description="Helical" evidence="7">
    <location>
        <begin position="148"/>
        <end position="171"/>
    </location>
</feature>
<dbReference type="PROSITE" id="PS50835">
    <property type="entry name" value="IG_LIKE"/>
    <property type="match status" value="1"/>
</dbReference>
<dbReference type="GO" id="GO:0005102">
    <property type="term" value="F:signaling receptor binding"/>
    <property type="evidence" value="ECO:0007669"/>
    <property type="project" value="TreeGrafter"/>
</dbReference>
<evidence type="ECO:0000256" key="4">
    <source>
        <dbReference type="ARBA" id="ARBA00023157"/>
    </source>
</evidence>
<dbReference type="InterPro" id="IPR013783">
    <property type="entry name" value="Ig-like_fold"/>
</dbReference>
<keyword evidence="6" id="KW-0393">Immunoglobulin domain</keyword>
<dbReference type="GO" id="GO:1903037">
    <property type="term" value="P:regulation of leukocyte cell-cell adhesion"/>
    <property type="evidence" value="ECO:0007669"/>
    <property type="project" value="UniProtKB-ARBA"/>
</dbReference>
<proteinExistence type="predicted"/>
<dbReference type="Proteomes" id="UP000694565">
    <property type="component" value="Unplaced"/>
</dbReference>